<name>A0AC35TVJ0_9BILA</name>
<evidence type="ECO:0000313" key="2">
    <source>
        <dbReference type="WBParaSite" id="RSKR_0000451000.1"/>
    </source>
</evidence>
<proteinExistence type="predicted"/>
<organism evidence="1 2">
    <name type="scientific">Rhabditophanes sp. KR3021</name>
    <dbReference type="NCBI Taxonomy" id="114890"/>
    <lineage>
        <taxon>Eukaryota</taxon>
        <taxon>Metazoa</taxon>
        <taxon>Ecdysozoa</taxon>
        <taxon>Nematoda</taxon>
        <taxon>Chromadorea</taxon>
        <taxon>Rhabditida</taxon>
        <taxon>Tylenchina</taxon>
        <taxon>Panagrolaimomorpha</taxon>
        <taxon>Strongyloidoidea</taxon>
        <taxon>Alloionematidae</taxon>
        <taxon>Rhabditophanes</taxon>
    </lineage>
</organism>
<reference evidence="2" key="1">
    <citation type="submission" date="2016-11" db="UniProtKB">
        <authorList>
            <consortium name="WormBaseParasite"/>
        </authorList>
    </citation>
    <scope>IDENTIFICATION</scope>
    <source>
        <strain evidence="2">KR3021</strain>
    </source>
</reference>
<evidence type="ECO:0000313" key="1">
    <source>
        <dbReference type="Proteomes" id="UP000095286"/>
    </source>
</evidence>
<protein>
    <submittedName>
        <fullName evidence="2">P53 and DNA damage-regulated protein 1</fullName>
    </submittedName>
</protein>
<sequence length="134" mass="14977">MDQSKKIDDIKRKIGKVSNDEVNSLLQLLESTSIEAEKVKRSCKDDESLTFGRSDEVSQPSGKAFSFYDKTSTKDIVSSGAPVYVKMNSAVVAKFMENSLKKHPKVKVSERPFEFSESLSTLHGSMYKFLSQSP</sequence>
<dbReference type="Proteomes" id="UP000095286">
    <property type="component" value="Unplaced"/>
</dbReference>
<dbReference type="WBParaSite" id="RSKR_0000451000.1">
    <property type="protein sequence ID" value="RSKR_0000451000.1"/>
    <property type="gene ID" value="RSKR_0000451000"/>
</dbReference>
<accession>A0AC35TVJ0</accession>